<dbReference type="Gene3D" id="1.10.1670.10">
    <property type="entry name" value="Helix-hairpin-Helix base-excision DNA repair enzymes (C-terminal)"/>
    <property type="match status" value="1"/>
</dbReference>
<organism evidence="1 2">
    <name type="scientific">Methanobacterium bryantii</name>
    <dbReference type="NCBI Taxonomy" id="2161"/>
    <lineage>
        <taxon>Archaea</taxon>
        <taxon>Methanobacteriati</taxon>
        <taxon>Methanobacteriota</taxon>
        <taxon>Methanomada group</taxon>
        <taxon>Methanobacteria</taxon>
        <taxon>Methanobacteriales</taxon>
        <taxon>Methanobacteriaceae</taxon>
        <taxon>Methanobacterium</taxon>
    </lineage>
</organism>
<sequence length="284" mass="33024">MSIIDEIIQYFSEGKNFQKLIAPIIIKKDSNGDYDPVELLNRLAYTIVDQQRDVASIVIPIWVNMMYKDINPDFLAKSPYATEFVQSMFKAYGHQNYHSKTDFEIRGKGGASRTDAFVQAYNEYSPDEFLDFIKHNSSDIESIFKELVKLKYISLKSASFFLRDVEGLEYDILPIDVNVAYSFQYTGLFFKDNSLNSFDEVLKEIIPVSKRTNIVEYSKISDRMQELCSELGYNPYELNRYLFLLGADFCQSLKCKSCFLRENCYFNDLSSECKEKFVSRIKSD</sequence>
<evidence type="ECO:0000313" key="1">
    <source>
        <dbReference type="EMBL" id="PAV05461.1"/>
    </source>
</evidence>
<reference evidence="1 2" key="1">
    <citation type="journal article" date="2017" name="BMC Genomics">
        <title>Genomic analysis of methanogenic archaea reveals a shift towards energy conservation.</title>
        <authorList>
            <person name="Gilmore S.P."/>
            <person name="Henske J.K."/>
            <person name="Sexton J.A."/>
            <person name="Solomon K.V."/>
            <person name="Seppala S."/>
            <person name="Yoo J.I."/>
            <person name="Huyett L.M."/>
            <person name="Pressman A."/>
            <person name="Cogan J.Z."/>
            <person name="Kivenson V."/>
            <person name="Peng X."/>
            <person name="Tan Y."/>
            <person name="Valentine D.L."/>
            <person name="O'Malley M.A."/>
        </authorList>
    </citation>
    <scope>NUCLEOTIDE SEQUENCE [LARGE SCALE GENOMIC DNA]</scope>
    <source>
        <strain evidence="1 2">M.o.H.</strain>
    </source>
</reference>
<name>A0A2A2H7M9_METBR</name>
<dbReference type="OrthoDB" id="386748at2157"/>
<dbReference type="AlphaFoldDB" id="A0A2A2H7M9"/>
<dbReference type="EMBL" id="LMVM01000005">
    <property type="protein sequence ID" value="PAV05461.1"/>
    <property type="molecule type" value="Genomic_DNA"/>
</dbReference>
<protein>
    <submittedName>
        <fullName evidence="1">Uncharacterized protein</fullName>
    </submittedName>
</protein>
<dbReference type="RefSeq" id="WP_095652014.1">
    <property type="nucleotide sequence ID" value="NZ_LMVM01000005.1"/>
</dbReference>
<accession>A0A2A2H7M9</accession>
<gene>
    <name evidence="1" type="ORF">ASJ80_09440</name>
</gene>
<dbReference type="SUPFAM" id="SSF48150">
    <property type="entry name" value="DNA-glycosylase"/>
    <property type="match status" value="1"/>
</dbReference>
<dbReference type="GO" id="GO:0006281">
    <property type="term" value="P:DNA repair"/>
    <property type="evidence" value="ECO:0007669"/>
    <property type="project" value="InterPro"/>
</dbReference>
<dbReference type="InterPro" id="IPR023170">
    <property type="entry name" value="HhH_base_excis_C"/>
</dbReference>
<dbReference type="GO" id="GO:0003824">
    <property type="term" value="F:catalytic activity"/>
    <property type="evidence" value="ECO:0007669"/>
    <property type="project" value="InterPro"/>
</dbReference>
<comment type="caution">
    <text evidence="1">The sequence shown here is derived from an EMBL/GenBank/DDBJ whole genome shotgun (WGS) entry which is preliminary data.</text>
</comment>
<evidence type="ECO:0000313" key="2">
    <source>
        <dbReference type="Proteomes" id="UP000217784"/>
    </source>
</evidence>
<keyword evidence="2" id="KW-1185">Reference proteome</keyword>
<proteinExistence type="predicted"/>
<dbReference type="InterPro" id="IPR011257">
    <property type="entry name" value="DNA_glycosylase"/>
</dbReference>
<dbReference type="Proteomes" id="UP000217784">
    <property type="component" value="Unassembled WGS sequence"/>
</dbReference>